<keyword evidence="9" id="KW-1003">Cell membrane</keyword>
<gene>
    <name evidence="11" type="primary">kdtA</name>
    <name evidence="11" type="ORF">CSUB8521_1163</name>
</gene>
<dbReference type="InterPro" id="IPR039901">
    <property type="entry name" value="Kdotransferase"/>
</dbReference>
<keyword evidence="9" id="KW-0448">Lipopolysaccharide biosynthesis</keyword>
<dbReference type="GO" id="GO:0009244">
    <property type="term" value="P:lipopolysaccharide core region biosynthetic process"/>
    <property type="evidence" value="ECO:0007669"/>
    <property type="project" value="UniProtKB-UniRule"/>
</dbReference>
<dbReference type="Gene3D" id="3.40.50.2000">
    <property type="entry name" value="Glycogen Phosphorylase B"/>
    <property type="match status" value="1"/>
</dbReference>
<dbReference type="AlphaFoldDB" id="A0A0A8HBI2"/>
<evidence type="ECO:0000256" key="9">
    <source>
        <dbReference type="RuleBase" id="RU365103"/>
    </source>
</evidence>
<dbReference type="Pfam" id="PF04413">
    <property type="entry name" value="Glycos_transf_N"/>
    <property type="match status" value="1"/>
</dbReference>
<dbReference type="GO" id="GO:0043842">
    <property type="term" value="F:Kdo transferase activity"/>
    <property type="evidence" value="ECO:0007669"/>
    <property type="project" value="UniProtKB-EC"/>
</dbReference>
<comment type="subcellular location">
    <subcellularLocation>
        <location evidence="9">Cell membrane</location>
    </subcellularLocation>
</comment>
<dbReference type="HOGENOM" id="CLU_036146_2_0_7"/>
<dbReference type="InterPro" id="IPR038107">
    <property type="entry name" value="Glycos_transf_N_sf"/>
</dbReference>
<dbReference type="PANTHER" id="PTHR42755">
    <property type="entry name" value="3-DEOXY-MANNO-OCTULOSONATE CYTIDYLYLTRANSFERASE"/>
    <property type="match status" value="1"/>
</dbReference>
<feature type="transmembrane region" description="Helical" evidence="9">
    <location>
        <begin position="6"/>
        <end position="26"/>
    </location>
</feature>
<comment type="pathway">
    <text evidence="1 9">Bacterial outer membrane biogenesis; LPS core biosynthesis.</text>
</comment>
<feature type="site" description="Transition state stabilizer" evidence="8">
    <location>
        <position position="117"/>
    </location>
</feature>
<dbReference type="OrthoDB" id="9789797at2"/>
<comment type="similarity">
    <text evidence="9">Belongs to the glycosyltransferase group 1 family.</text>
</comment>
<dbReference type="Proteomes" id="UP000031135">
    <property type="component" value="Chromosome"/>
</dbReference>
<feature type="domain" description="3-deoxy-D-manno-octulosonic-acid transferase N-terminal" evidence="10">
    <location>
        <begin position="34"/>
        <end position="195"/>
    </location>
</feature>
<keyword evidence="9" id="KW-0812">Transmembrane</keyword>
<organism evidence="11 12">
    <name type="scientific">Campylobacter subantarcticus LMG 24374</name>
    <dbReference type="NCBI Taxonomy" id="1388751"/>
    <lineage>
        <taxon>Bacteria</taxon>
        <taxon>Pseudomonadati</taxon>
        <taxon>Campylobacterota</taxon>
        <taxon>Epsilonproteobacteria</taxon>
        <taxon>Campylobacterales</taxon>
        <taxon>Campylobacteraceae</taxon>
        <taxon>Campylobacter</taxon>
    </lineage>
</organism>
<dbReference type="PANTHER" id="PTHR42755:SF1">
    <property type="entry name" value="3-DEOXY-D-MANNO-OCTULOSONIC ACID TRANSFERASE, MITOCHONDRIAL-RELATED"/>
    <property type="match status" value="1"/>
</dbReference>
<evidence type="ECO:0000256" key="4">
    <source>
        <dbReference type="ARBA" id="ARBA00022679"/>
    </source>
</evidence>
<accession>A0A0A8HBI2</accession>
<dbReference type="GO" id="GO:0009245">
    <property type="term" value="P:lipid A biosynthetic process"/>
    <property type="evidence" value="ECO:0007669"/>
    <property type="project" value="TreeGrafter"/>
</dbReference>
<evidence type="ECO:0000313" key="12">
    <source>
        <dbReference type="Proteomes" id="UP000031135"/>
    </source>
</evidence>
<dbReference type="UniPathway" id="UPA00958"/>
<evidence type="ECO:0000256" key="8">
    <source>
        <dbReference type="PIRSR" id="PIRSR639901-2"/>
    </source>
</evidence>
<keyword evidence="4 9" id="KW-0808">Transferase</keyword>
<feature type="site" description="Transition state stabilizer" evidence="8">
    <location>
        <position position="193"/>
    </location>
</feature>
<keyword evidence="9" id="KW-0472">Membrane</keyword>
<dbReference type="EC" id="2.4.99.12" evidence="2 9"/>
<evidence type="ECO:0000256" key="7">
    <source>
        <dbReference type="PIRSR" id="PIRSR639901-1"/>
    </source>
</evidence>
<keyword evidence="9" id="KW-1133">Transmembrane helix</keyword>
<feature type="active site" description="Proton acceptor" evidence="7">
    <location>
        <position position="60"/>
    </location>
</feature>
<dbReference type="KEGG" id="csm:CSUB8521_1163"/>
<reference evidence="11 12" key="1">
    <citation type="journal article" date="2014" name="Genome Biol. Evol.">
        <title>Comparative Genomics of the Campylobacter lari Group.</title>
        <authorList>
            <person name="Miller W.G."/>
            <person name="Yee E."/>
            <person name="Chapman M.H."/>
            <person name="Smith T.P."/>
            <person name="Bono J.L."/>
            <person name="Huynh S."/>
            <person name="Parker C.T."/>
            <person name="Vandamme P."/>
            <person name="Luong K."/>
            <person name="Korlach J."/>
        </authorList>
    </citation>
    <scope>NUCLEOTIDE SEQUENCE [LARGE SCALE GENOMIC DNA]</scope>
    <source>
        <strain evidence="11 12">LMG 24374</strain>
    </source>
</reference>
<evidence type="ECO:0000256" key="1">
    <source>
        <dbReference type="ARBA" id="ARBA00004713"/>
    </source>
</evidence>
<evidence type="ECO:0000256" key="3">
    <source>
        <dbReference type="ARBA" id="ARBA00019077"/>
    </source>
</evidence>
<protein>
    <recommendedName>
        <fullName evidence="3 9">3-deoxy-D-manno-octulosonic acid transferase</fullName>
        <shortName evidence="9">Kdo transferase</shortName>
        <ecNumber evidence="2 9">2.4.99.12</ecNumber>
    </recommendedName>
    <alternativeName>
        <fullName evidence="5 9">Lipid IV(A) 3-deoxy-D-manno-octulosonic acid transferase</fullName>
    </alternativeName>
</protein>
<sequence length="394" mass="46147">MIFFYYIFAVIVYIIAAPFLLILSFCKEKYKVSLKSRFFLHKNLKQKQGDVYFHACSFGEIKSLIPLIKLFPACKISTITQTGFCEASRHSEKVNFFPFEIFVPFWIRPCRVLVIFEAELWPMLVFMAKFYNAKVILLNARISNRSLKNYKRFSYFYRLIFKYIDVVFAQSQKDKERLEYLGARNVIVYKNIKANIKQGQMKNYSKPKARIIIFASTHENEEQLLLDEIKLEENDKLIIAPRHPERFGEVEGILKDFCQKNNYDMQKFSDFTLSENDFAIFFKTKCLLLDTLGELESFYKISDVVFLCGSFINNIGGHNPIEAARWNNVIISGKYYFNQESLYQEVDGLCICESVKDINNFLKQKLSQAQVKEQSDLNEIILSIKEGLDARKSL</sequence>
<comment type="catalytic activity">
    <reaction evidence="6 9">
        <text>lipid IVA (E. coli) + CMP-3-deoxy-beta-D-manno-octulosonate = alpha-Kdo-(2-&gt;6)-lipid IVA (E. coli) + CMP + H(+)</text>
        <dbReference type="Rhea" id="RHEA:28066"/>
        <dbReference type="ChEBI" id="CHEBI:15378"/>
        <dbReference type="ChEBI" id="CHEBI:58603"/>
        <dbReference type="ChEBI" id="CHEBI:60364"/>
        <dbReference type="ChEBI" id="CHEBI:60377"/>
        <dbReference type="ChEBI" id="CHEBI:85987"/>
        <dbReference type="EC" id="2.4.99.12"/>
    </reaction>
</comment>
<dbReference type="GO" id="GO:0005886">
    <property type="term" value="C:plasma membrane"/>
    <property type="evidence" value="ECO:0007669"/>
    <property type="project" value="UniProtKB-SubCell"/>
</dbReference>
<evidence type="ECO:0000256" key="6">
    <source>
        <dbReference type="ARBA" id="ARBA00049183"/>
    </source>
</evidence>
<evidence type="ECO:0000256" key="5">
    <source>
        <dbReference type="ARBA" id="ARBA00031445"/>
    </source>
</evidence>
<evidence type="ECO:0000259" key="10">
    <source>
        <dbReference type="Pfam" id="PF04413"/>
    </source>
</evidence>
<dbReference type="Gene3D" id="3.40.50.11720">
    <property type="entry name" value="3-Deoxy-D-manno-octulosonic-acid transferase, N-terminal domain"/>
    <property type="match status" value="1"/>
</dbReference>
<dbReference type="RefSeq" id="WP_039664846.1">
    <property type="nucleotide sequence ID" value="NZ_CP007772.1"/>
</dbReference>
<proteinExistence type="inferred from homology"/>
<evidence type="ECO:0000256" key="2">
    <source>
        <dbReference type="ARBA" id="ARBA00012621"/>
    </source>
</evidence>
<dbReference type="EMBL" id="CP007772">
    <property type="protein sequence ID" value="AJC90995.1"/>
    <property type="molecule type" value="Genomic_DNA"/>
</dbReference>
<keyword evidence="11" id="KW-0328">Glycosyltransferase</keyword>
<comment type="function">
    <text evidence="9">Involved in lipopolysaccharide (LPS) biosynthesis. Catalyzes the transfer of 3-deoxy-D-manno-octulosonate (Kdo) residue(s) from CMP-Kdo to lipid IV(A), the tetraacyldisaccharide-1,4'-bisphosphate precursor of lipid A.</text>
</comment>
<dbReference type="NCBIfam" id="NF004389">
    <property type="entry name" value="PRK05749.1-5"/>
    <property type="match status" value="1"/>
</dbReference>
<name>A0A0A8HBI2_9BACT</name>
<evidence type="ECO:0000313" key="11">
    <source>
        <dbReference type="EMBL" id="AJC90995.1"/>
    </source>
</evidence>
<dbReference type="InterPro" id="IPR007507">
    <property type="entry name" value="Glycos_transf_N"/>
</dbReference>